<feature type="domain" description="Glycosyl hydrolase family 31 C-terminal" evidence="8">
    <location>
        <begin position="589"/>
        <end position="676"/>
    </location>
</feature>
<evidence type="ECO:0000259" key="5">
    <source>
        <dbReference type="Pfam" id="PF01055"/>
    </source>
</evidence>
<dbReference type="Pfam" id="PF13802">
    <property type="entry name" value="Gal_mutarotas_2"/>
    <property type="match status" value="1"/>
</dbReference>
<dbReference type="PROSITE" id="PS00129">
    <property type="entry name" value="GLYCOSYL_HYDROL_F31_1"/>
    <property type="match status" value="1"/>
</dbReference>
<keyword evidence="2 4" id="KW-0378">Hydrolase</keyword>
<dbReference type="InterPro" id="IPR030458">
    <property type="entry name" value="Glyco_hydro_31_AS"/>
</dbReference>
<evidence type="ECO:0000313" key="9">
    <source>
        <dbReference type="EMBL" id="WCT14194.1"/>
    </source>
</evidence>
<feature type="domain" description="Glycoside hydrolase family 31 TIM barrel" evidence="5">
    <location>
        <begin position="259"/>
        <end position="581"/>
    </location>
</feature>
<dbReference type="PANTHER" id="PTHR22762:SF120">
    <property type="entry name" value="HETEROGLYCAN GLUCOSIDASE 1"/>
    <property type="match status" value="1"/>
</dbReference>
<dbReference type="SUPFAM" id="SSF51011">
    <property type="entry name" value="Glycosyl hydrolase domain"/>
    <property type="match status" value="1"/>
</dbReference>
<evidence type="ECO:0000313" key="10">
    <source>
        <dbReference type="Proteomes" id="UP001216139"/>
    </source>
</evidence>
<reference evidence="9 10" key="1">
    <citation type="submission" date="2023-02" db="EMBL/GenBank/DDBJ databases">
        <title>Genome sequence of Mucilaginibacter jinjuensis strain KACC 16571.</title>
        <authorList>
            <person name="Kim S."/>
            <person name="Heo J."/>
            <person name="Kwon S.-W."/>
        </authorList>
    </citation>
    <scope>NUCLEOTIDE SEQUENCE [LARGE SCALE GENOMIC DNA]</scope>
    <source>
        <strain evidence="9 10">KACC 16571</strain>
    </source>
</reference>
<gene>
    <name evidence="9" type="ORF">PQO05_09630</name>
</gene>
<dbReference type="Pfam" id="PF01055">
    <property type="entry name" value="Glyco_hydro_31_2nd"/>
    <property type="match status" value="1"/>
</dbReference>
<dbReference type="EMBL" id="CP117167">
    <property type="protein sequence ID" value="WCT14194.1"/>
    <property type="molecule type" value="Genomic_DNA"/>
</dbReference>
<dbReference type="InterPro" id="IPR017853">
    <property type="entry name" value="GH"/>
</dbReference>
<dbReference type="InterPro" id="IPR033403">
    <property type="entry name" value="DUF5110"/>
</dbReference>
<dbReference type="InterPro" id="IPR011013">
    <property type="entry name" value="Gal_mutarotase_sf_dom"/>
</dbReference>
<evidence type="ECO:0000256" key="4">
    <source>
        <dbReference type="RuleBase" id="RU361185"/>
    </source>
</evidence>
<name>A0ABY7TD76_9SPHI</name>
<dbReference type="Pfam" id="PF21365">
    <property type="entry name" value="Glyco_hydro_31_3rd"/>
    <property type="match status" value="1"/>
</dbReference>
<dbReference type="Gene3D" id="2.60.40.1180">
    <property type="entry name" value="Golgi alpha-mannosidase II"/>
    <property type="match status" value="2"/>
</dbReference>
<evidence type="ECO:0000259" key="8">
    <source>
        <dbReference type="Pfam" id="PF21365"/>
    </source>
</evidence>
<evidence type="ECO:0000256" key="1">
    <source>
        <dbReference type="ARBA" id="ARBA00007806"/>
    </source>
</evidence>
<dbReference type="SUPFAM" id="SSF51445">
    <property type="entry name" value="(Trans)glycosidases"/>
    <property type="match status" value="1"/>
</dbReference>
<dbReference type="PANTHER" id="PTHR22762">
    <property type="entry name" value="ALPHA-GLUCOSIDASE"/>
    <property type="match status" value="1"/>
</dbReference>
<dbReference type="SUPFAM" id="SSF74650">
    <property type="entry name" value="Galactose mutarotase-like"/>
    <property type="match status" value="1"/>
</dbReference>
<protein>
    <submittedName>
        <fullName evidence="9">Glycoside hydrolase family 31 protein</fullName>
    </submittedName>
</protein>
<dbReference type="InterPro" id="IPR025887">
    <property type="entry name" value="Glyco_hydro_31_N_dom"/>
</dbReference>
<dbReference type="InterPro" id="IPR048395">
    <property type="entry name" value="Glyco_hydro_31_C"/>
</dbReference>
<proteinExistence type="inferred from homology"/>
<dbReference type="Proteomes" id="UP001216139">
    <property type="component" value="Chromosome"/>
</dbReference>
<sequence>MNIHYFATTLFAALLSVQQGFSQQNGITPTGPVVSVQTEGQKINIKTSNAYAEVTVYTPSIIRVRMDNKPFDKDFSYAVVGKVVPSKVNITQNDKEIDVVTDSLKAVIQKQPFSIAFYTPDGKVINEDEHGLNTSWVGTSVTTYKKMQDDEHFVGLGEKTGNLDRKGNGYTHWNSDVYGYSVAQDPLYSTIPFYIGIHHGLNYGVFLDNTYQSDFNFGASNNRFSSFGARGGEMNYYFIYHKRAADIIASYTYLTGRMPMPPMWSLGYQQNRYSYYPEAEVMHIAHTLREKRIPADGITLDIHYMDRYQLFTWNKDRFPNPTGMNTELNKLGFKTTVIVDPGIKVEKGAPAYESGLRDSVYVTYPDGQPYTAQVWPGWCNFTDFTSEKGRTWWRKQVDFFAKSGVSGIWNDMNEFSTWGQKIPDNVMFDYDGKKTNHLQAHNVFGMQMVRASYEGAKEHFPERPFILSRSGYAGMQRYSAIWTGDNRAEEDHMLQGVRLLTSLGMSGVSFAAMDIGGFTGNPTIPLFTRWMELGAFIPYYRNHTANQAKSAEPWTMGEDALDISRNYISLRYQLLPYLYSAFYESTQTGMPVMRSLAIDYTFDPKVLDATYQNEYEFGHAFLVAPFESTKEYGKVYLPQGTWYDLYNGSVEKGGQEKIVPLTLSKLPVYVKGGSIIPMQSLIQTTAEQPTDTLAIHIYNGSTTNSIVYYEDDGKSFNYQKGDFYKRAISFDPQKRTIEFKAAEGSYKSHFKYIKLIMHGFEGVNALGSNKLKSGTYAFLNAASTDVHEHFYNDSCPVKYATIGNVSGNIQLKY</sequence>
<dbReference type="CDD" id="cd06604">
    <property type="entry name" value="GH31_glucosidase_II_MalA"/>
    <property type="match status" value="1"/>
</dbReference>
<evidence type="ECO:0000256" key="3">
    <source>
        <dbReference type="ARBA" id="ARBA00023295"/>
    </source>
</evidence>
<keyword evidence="3 4" id="KW-0326">Glycosidase</keyword>
<dbReference type="Pfam" id="PF17137">
    <property type="entry name" value="DUF5110"/>
    <property type="match status" value="1"/>
</dbReference>
<dbReference type="InterPro" id="IPR000322">
    <property type="entry name" value="Glyco_hydro_31_TIM"/>
</dbReference>
<dbReference type="RefSeq" id="WP_273632523.1">
    <property type="nucleotide sequence ID" value="NZ_CP117167.1"/>
</dbReference>
<dbReference type="CDD" id="cd14752">
    <property type="entry name" value="GH31_N"/>
    <property type="match status" value="1"/>
</dbReference>
<evidence type="ECO:0000259" key="6">
    <source>
        <dbReference type="Pfam" id="PF13802"/>
    </source>
</evidence>
<organism evidence="9 10">
    <name type="scientific">Mucilaginibacter jinjuensis</name>
    <dbReference type="NCBI Taxonomy" id="1176721"/>
    <lineage>
        <taxon>Bacteria</taxon>
        <taxon>Pseudomonadati</taxon>
        <taxon>Bacteroidota</taxon>
        <taxon>Sphingobacteriia</taxon>
        <taxon>Sphingobacteriales</taxon>
        <taxon>Sphingobacteriaceae</taxon>
        <taxon>Mucilaginibacter</taxon>
    </lineage>
</organism>
<evidence type="ECO:0000256" key="2">
    <source>
        <dbReference type="ARBA" id="ARBA00022801"/>
    </source>
</evidence>
<dbReference type="Gene3D" id="3.20.20.80">
    <property type="entry name" value="Glycosidases"/>
    <property type="match status" value="1"/>
</dbReference>
<feature type="domain" description="Glycoside hydrolase family 31 N-terminal" evidence="6">
    <location>
        <begin position="52"/>
        <end position="215"/>
    </location>
</feature>
<dbReference type="GO" id="GO:0016787">
    <property type="term" value="F:hydrolase activity"/>
    <property type="evidence" value="ECO:0007669"/>
    <property type="project" value="UniProtKB-KW"/>
</dbReference>
<keyword evidence="10" id="KW-1185">Reference proteome</keyword>
<comment type="similarity">
    <text evidence="1 4">Belongs to the glycosyl hydrolase 31 family.</text>
</comment>
<dbReference type="InterPro" id="IPR013780">
    <property type="entry name" value="Glyco_hydro_b"/>
</dbReference>
<evidence type="ECO:0000259" key="7">
    <source>
        <dbReference type="Pfam" id="PF17137"/>
    </source>
</evidence>
<accession>A0ABY7TD76</accession>
<feature type="domain" description="DUF5110" evidence="7">
    <location>
        <begin position="693"/>
        <end position="759"/>
    </location>
</feature>
<dbReference type="Gene3D" id="2.60.40.1760">
    <property type="entry name" value="glycosyl hydrolase (family 31)"/>
    <property type="match status" value="1"/>
</dbReference>